<dbReference type="GO" id="GO:0032259">
    <property type="term" value="P:methylation"/>
    <property type="evidence" value="ECO:0007669"/>
    <property type="project" value="UniProtKB-KW"/>
</dbReference>
<dbReference type="SUPFAM" id="SSF53335">
    <property type="entry name" value="S-adenosyl-L-methionine-dependent methyltransferases"/>
    <property type="match status" value="1"/>
</dbReference>
<proteinExistence type="predicted"/>
<reference evidence="1" key="2">
    <citation type="submission" date="2022-09" db="EMBL/GenBank/DDBJ databases">
        <title>Biosynthetic gene clusters of Dactylosporangioum fulvum.</title>
        <authorList>
            <person name="Caradec T."/>
        </authorList>
    </citation>
    <scope>NUCLEOTIDE SEQUENCE</scope>
    <source>
        <strain evidence="1">NRRL B-16292</strain>
    </source>
</reference>
<dbReference type="Proteomes" id="UP001059617">
    <property type="component" value="Chromosome"/>
</dbReference>
<reference evidence="1" key="1">
    <citation type="submission" date="2021-04" db="EMBL/GenBank/DDBJ databases">
        <authorList>
            <person name="Hartkoorn R.C."/>
            <person name="Beaudoing E."/>
            <person name="Hot D."/>
        </authorList>
    </citation>
    <scope>NUCLEOTIDE SEQUENCE</scope>
    <source>
        <strain evidence="1">NRRL B-16292</strain>
    </source>
</reference>
<evidence type="ECO:0000313" key="2">
    <source>
        <dbReference type="Proteomes" id="UP001059617"/>
    </source>
</evidence>
<dbReference type="GO" id="GO:0008168">
    <property type="term" value="F:methyltransferase activity"/>
    <property type="evidence" value="ECO:0007669"/>
    <property type="project" value="UniProtKB-KW"/>
</dbReference>
<dbReference type="Pfam" id="PF13578">
    <property type="entry name" value="Methyltransf_24"/>
    <property type="match status" value="1"/>
</dbReference>
<protein>
    <submittedName>
        <fullName evidence="1">Class I SAM-dependent methyltransferase</fullName>
    </submittedName>
</protein>
<organism evidence="1 2">
    <name type="scientific">Dactylosporangium fulvum</name>
    <dbReference type="NCBI Taxonomy" id="53359"/>
    <lineage>
        <taxon>Bacteria</taxon>
        <taxon>Bacillati</taxon>
        <taxon>Actinomycetota</taxon>
        <taxon>Actinomycetes</taxon>
        <taxon>Micromonosporales</taxon>
        <taxon>Micromonosporaceae</taxon>
        <taxon>Dactylosporangium</taxon>
    </lineage>
</organism>
<keyword evidence="1" id="KW-0808">Transferase</keyword>
<evidence type="ECO:0000313" key="1">
    <source>
        <dbReference type="EMBL" id="UWP79453.1"/>
    </source>
</evidence>
<dbReference type="Gene3D" id="3.40.50.150">
    <property type="entry name" value="Vaccinia Virus protein VP39"/>
    <property type="match status" value="1"/>
</dbReference>
<dbReference type="EMBL" id="CP073720">
    <property type="protein sequence ID" value="UWP79453.1"/>
    <property type="molecule type" value="Genomic_DNA"/>
</dbReference>
<sequence length="226" mass="25524">MLHLDLIVQWYREHAADLRRARDEQRELRAQRPMHAKLDDLEAEITYLMVRALRPATVVEIGAFHGWSTTWLLRALRDNGCGTLHTYDRADHVTRTVPAALADGRWRFVPGDVRRAELPDTPGFVLVDAAHTAGFARWYTGTLFSVLRPGAGVAVHDVFHGRRPWPRSEGAVVLGWLRRHGIGHLTASRAADPDTRDRLLGLKRKLRLAAPVGPAGRDPMLFFRMP</sequence>
<keyword evidence="2" id="KW-1185">Reference proteome</keyword>
<name>A0ABY5VSK2_9ACTN</name>
<dbReference type="InterPro" id="IPR029063">
    <property type="entry name" value="SAM-dependent_MTases_sf"/>
</dbReference>
<keyword evidence="1" id="KW-0489">Methyltransferase</keyword>
<accession>A0ABY5VSK2</accession>
<gene>
    <name evidence="1" type="ORF">Dfulv_30330</name>
</gene>
<dbReference type="RefSeq" id="WP_259857199.1">
    <property type="nucleotide sequence ID" value="NZ_BAAAST010000084.1"/>
</dbReference>